<dbReference type="PANTHER" id="PTHR43689">
    <property type="entry name" value="HYDROLASE"/>
    <property type="match status" value="1"/>
</dbReference>
<evidence type="ECO:0000313" key="2">
    <source>
        <dbReference type="EMBL" id="AFZ68652.1"/>
    </source>
</evidence>
<protein>
    <recommendedName>
        <fullName evidence="1">AB hydrolase-1 domain-containing protein</fullName>
    </recommendedName>
</protein>
<dbReference type="RefSeq" id="WP_015236950.1">
    <property type="nucleotide sequence ID" value="NC_019793.1"/>
</dbReference>
<proteinExistence type="predicted"/>
<sequence>MVEPTFVLLHGFGTSSREWVHVAEQLAGVRSLHPDLPGFGTCAAQGACSVSEMAEVIAGAIGHAGHRDFVLVGRELGALVALELAARQPPGLLGVALVHPAWRADPETVARLRTAHGNPDALRAHYAAVLGSAPDERDLENLILDGLRASKEAWNAWLDQAEEPPRLPDVPVSLPVLIVSDNDSPVPSLPQASIQTLAPESPLLPLQAPGPLTRQLLHWSNNLVKEARA</sequence>
<dbReference type="HOGENOM" id="CLU_020336_50_4_0"/>
<name>L0A671_DEIPD</name>
<dbReference type="KEGG" id="dpd:Deipe_3209"/>
<evidence type="ECO:0000313" key="3">
    <source>
        <dbReference type="Proteomes" id="UP000010467"/>
    </source>
</evidence>
<gene>
    <name evidence="2" type="ordered locus">Deipe_3209</name>
</gene>
<dbReference type="SUPFAM" id="SSF53474">
    <property type="entry name" value="alpha/beta-Hydrolases"/>
    <property type="match status" value="1"/>
</dbReference>
<dbReference type="eggNOG" id="COG2267">
    <property type="taxonomic scope" value="Bacteria"/>
</dbReference>
<dbReference type="EMBL" id="CP003382">
    <property type="protein sequence ID" value="AFZ68652.1"/>
    <property type="molecule type" value="Genomic_DNA"/>
</dbReference>
<dbReference type="PANTHER" id="PTHR43689:SF8">
    <property type="entry name" value="ALPHA_BETA-HYDROLASES SUPERFAMILY PROTEIN"/>
    <property type="match status" value="1"/>
</dbReference>
<accession>L0A671</accession>
<dbReference type="InterPro" id="IPR029058">
    <property type="entry name" value="AB_hydrolase_fold"/>
</dbReference>
<dbReference type="STRING" id="937777.Deipe_3209"/>
<dbReference type="InterPro" id="IPR000073">
    <property type="entry name" value="AB_hydrolase_1"/>
</dbReference>
<dbReference type="Proteomes" id="UP000010467">
    <property type="component" value="Chromosome"/>
</dbReference>
<dbReference type="AlphaFoldDB" id="L0A671"/>
<dbReference type="Gene3D" id="3.40.50.1820">
    <property type="entry name" value="alpha/beta hydrolase"/>
    <property type="match status" value="1"/>
</dbReference>
<dbReference type="PATRIC" id="fig|937777.3.peg.3226"/>
<dbReference type="Pfam" id="PF12697">
    <property type="entry name" value="Abhydrolase_6"/>
    <property type="match status" value="1"/>
</dbReference>
<evidence type="ECO:0000259" key="1">
    <source>
        <dbReference type="Pfam" id="PF12697"/>
    </source>
</evidence>
<feature type="domain" description="AB hydrolase-1" evidence="1">
    <location>
        <begin position="6"/>
        <end position="195"/>
    </location>
</feature>
<keyword evidence="3" id="KW-1185">Reference proteome</keyword>
<reference evidence="3" key="1">
    <citation type="submission" date="2012-03" db="EMBL/GenBank/DDBJ databases">
        <title>Complete sequence of chromosome of Deinococcus peraridilitoris DSM 19664.</title>
        <authorList>
            <person name="Lucas S."/>
            <person name="Copeland A."/>
            <person name="Lapidus A."/>
            <person name="Glavina del Rio T."/>
            <person name="Dalin E."/>
            <person name="Tice H."/>
            <person name="Bruce D."/>
            <person name="Goodwin L."/>
            <person name="Pitluck S."/>
            <person name="Peters L."/>
            <person name="Mikhailova N."/>
            <person name="Lu M."/>
            <person name="Kyrpides N."/>
            <person name="Mavromatis K."/>
            <person name="Ivanova N."/>
            <person name="Brettin T."/>
            <person name="Detter J.C."/>
            <person name="Han C."/>
            <person name="Larimer F."/>
            <person name="Land M."/>
            <person name="Hauser L."/>
            <person name="Markowitz V."/>
            <person name="Cheng J.-F."/>
            <person name="Hugenholtz P."/>
            <person name="Woyke T."/>
            <person name="Wu D."/>
            <person name="Pukall R."/>
            <person name="Steenblock K."/>
            <person name="Brambilla E."/>
            <person name="Klenk H.-P."/>
            <person name="Eisen J.A."/>
        </authorList>
    </citation>
    <scope>NUCLEOTIDE SEQUENCE [LARGE SCALE GENOMIC DNA]</scope>
    <source>
        <strain evidence="3">DSM 19664 / LMG 22246 / CIP 109416 / KR-200</strain>
    </source>
</reference>
<organism evidence="2 3">
    <name type="scientific">Deinococcus peraridilitoris (strain DSM 19664 / LMG 22246 / CIP 109416 / KR-200)</name>
    <dbReference type="NCBI Taxonomy" id="937777"/>
    <lineage>
        <taxon>Bacteria</taxon>
        <taxon>Thermotogati</taxon>
        <taxon>Deinococcota</taxon>
        <taxon>Deinococci</taxon>
        <taxon>Deinococcales</taxon>
        <taxon>Deinococcaceae</taxon>
        <taxon>Deinococcus</taxon>
    </lineage>
</organism>